<dbReference type="InterPro" id="IPR027417">
    <property type="entry name" value="P-loop_NTPase"/>
</dbReference>
<name>A0ABQ4S3R3_9HYPH</name>
<dbReference type="EMBL" id="BPQP01000069">
    <property type="protein sequence ID" value="GJD96812.1"/>
    <property type="molecule type" value="Genomic_DNA"/>
</dbReference>
<protein>
    <submittedName>
        <fullName evidence="2">HPr kinase/phosphorylase</fullName>
    </submittedName>
</protein>
<evidence type="ECO:0000313" key="3">
    <source>
        <dbReference type="Proteomes" id="UP001055125"/>
    </source>
</evidence>
<dbReference type="Pfam" id="PF07475">
    <property type="entry name" value="Hpr_kinase_C"/>
    <property type="match status" value="1"/>
</dbReference>
<organism evidence="2 3">
    <name type="scientific">Methylobacterium iners</name>
    <dbReference type="NCBI Taxonomy" id="418707"/>
    <lineage>
        <taxon>Bacteria</taxon>
        <taxon>Pseudomonadati</taxon>
        <taxon>Pseudomonadota</taxon>
        <taxon>Alphaproteobacteria</taxon>
        <taxon>Hyphomicrobiales</taxon>
        <taxon>Methylobacteriaceae</taxon>
        <taxon>Methylobacterium</taxon>
    </lineage>
</organism>
<dbReference type="SUPFAM" id="SSF53795">
    <property type="entry name" value="PEP carboxykinase-like"/>
    <property type="match status" value="1"/>
</dbReference>
<dbReference type="RefSeq" id="WP_238245901.1">
    <property type="nucleotide sequence ID" value="NZ_BPQP01000069.1"/>
</dbReference>
<proteinExistence type="predicted"/>
<keyword evidence="2" id="KW-0808">Transferase</keyword>
<dbReference type="PANTHER" id="PTHR30305">
    <property type="entry name" value="PROTEIN YJDM-RELATED"/>
    <property type="match status" value="1"/>
</dbReference>
<dbReference type="Proteomes" id="UP001055125">
    <property type="component" value="Unassembled WGS sequence"/>
</dbReference>
<evidence type="ECO:0000313" key="2">
    <source>
        <dbReference type="EMBL" id="GJD96812.1"/>
    </source>
</evidence>
<keyword evidence="3" id="KW-1185">Reference proteome</keyword>
<comment type="caution">
    <text evidence="2">The sequence shown here is derived from an EMBL/GenBank/DDBJ whole genome shotgun (WGS) entry which is preliminary data.</text>
</comment>
<feature type="domain" description="HPr kinase/phosphorylase C-terminal" evidence="1">
    <location>
        <begin position="16"/>
        <end position="101"/>
    </location>
</feature>
<sequence length="183" mass="18919">MRPAATDGGVAPDAASGATIHAVCVVLGEAGLLIRGAAGSGKSRLALELIERAGRSGRHASLVADDRVVITRSSGRLVARPHPVLTGLIEVRGLGILRVAQRMEAAVLRLVLDLVDARPRLPEPAIDACEILGVSLARLALDRTLLSSPSAAALVEDRLIADREGVAGLSHPPILAWGNPPDV</sequence>
<dbReference type="GO" id="GO:0016301">
    <property type="term" value="F:kinase activity"/>
    <property type="evidence" value="ECO:0007669"/>
    <property type="project" value="UniProtKB-KW"/>
</dbReference>
<evidence type="ECO:0000259" key="1">
    <source>
        <dbReference type="Pfam" id="PF07475"/>
    </source>
</evidence>
<dbReference type="Gene3D" id="3.40.50.300">
    <property type="entry name" value="P-loop containing nucleotide triphosphate hydrolases"/>
    <property type="match status" value="1"/>
</dbReference>
<keyword evidence="2" id="KW-0418">Kinase</keyword>
<reference evidence="2" key="1">
    <citation type="journal article" date="2021" name="Front. Microbiol.">
        <title>Comprehensive Comparative Genomics and Phenotyping of Methylobacterium Species.</title>
        <authorList>
            <person name="Alessa O."/>
            <person name="Ogura Y."/>
            <person name="Fujitani Y."/>
            <person name="Takami H."/>
            <person name="Hayashi T."/>
            <person name="Sahin N."/>
            <person name="Tani A."/>
        </authorList>
    </citation>
    <scope>NUCLEOTIDE SEQUENCE</scope>
    <source>
        <strain evidence="2">DSM 19015</strain>
    </source>
</reference>
<reference evidence="2" key="2">
    <citation type="submission" date="2021-08" db="EMBL/GenBank/DDBJ databases">
        <authorList>
            <person name="Tani A."/>
            <person name="Ola A."/>
            <person name="Ogura Y."/>
            <person name="Katsura K."/>
            <person name="Hayashi T."/>
        </authorList>
    </citation>
    <scope>NUCLEOTIDE SEQUENCE</scope>
    <source>
        <strain evidence="2">DSM 19015</strain>
    </source>
</reference>
<gene>
    <name evidence="2" type="primary">hprK</name>
    <name evidence="2" type="ORF">OCOJLMKI_4037</name>
</gene>
<dbReference type="PANTHER" id="PTHR30305:SF1">
    <property type="entry name" value="HPR KINASE_PHOSPHORYLASE"/>
    <property type="match status" value="1"/>
</dbReference>
<accession>A0ABQ4S3R3</accession>
<dbReference type="CDD" id="cd01918">
    <property type="entry name" value="HprK_C"/>
    <property type="match status" value="1"/>
</dbReference>
<dbReference type="InterPro" id="IPR011104">
    <property type="entry name" value="Hpr_kin/Pase_C"/>
</dbReference>